<name>A0A1I1MU70_9CLOT</name>
<sequence>MDVIGRRERNRFMDNDKSKSKKDIINRLRRIEGQVKGIQGMVEQESCCTDILVQVSAIRSAINKVGGLIIENYAGECLNIDKDEKQEEIKKLIKTMVNFTK</sequence>
<reference evidence="1 2" key="1">
    <citation type="submission" date="2016-10" db="EMBL/GenBank/DDBJ databases">
        <authorList>
            <person name="de Groot N.N."/>
        </authorList>
    </citation>
    <scope>NUCLEOTIDE SEQUENCE [LARGE SCALE GENOMIC DNA]</scope>
    <source>
        <strain evidence="1 2">DSM 12992</strain>
    </source>
</reference>
<dbReference type="CDD" id="cd10148">
    <property type="entry name" value="CsoR-like_DUF156"/>
    <property type="match status" value="1"/>
</dbReference>
<keyword evidence="1" id="KW-0238">DNA-binding</keyword>
<gene>
    <name evidence="1" type="ORF">SAMN05421842_11256</name>
</gene>
<evidence type="ECO:0000313" key="1">
    <source>
        <dbReference type="EMBL" id="SFC88974.1"/>
    </source>
</evidence>
<dbReference type="Proteomes" id="UP000199263">
    <property type="component" value="Unassembled WGS sequence"/>
</dbReference>
<dbReference type="GO" id="GO:0003677">
    <property type="term" value="F:DNA binding"/>
    <property type="evidence" value="ECO:0007669"/>
    <property type="project" value="UniProtKB-KW"/>
</dbReference>
<accession>A0A1I1MU70</accession>
<protein>
    <submittedName>
        <fullName evidence="1">DNA-binding transcriptional regulator, FrmR family</fullName>
    </submittedName>
</protein>
<dbReference type="InterPro" id="IPR038390">
    <property type="entry name" value="Metal_Tscrpt_repr_sf"/>
</dbReference>
<keyword evidence="2" id="KW-1185">Reference proteome</keyword>
<dbReference type="STRING" id="119641.SAMN05421842_11256"/>
<organism evidence="1 2">
    <name type="scientific">Clostridium uliginosum</name>
    <dbReference type="NCBI Taxonomy" id="119641"/>
    <lineage>
        <taxon>Bacteria</taxon>
        <taxon>Bacillati</taxon>
        <taxon>Bacillota</taxon>
        <taxon>Clostridia</taxon>
        <taxon>Eubacteriales</taxon>
        <taxon>Clostridiaceae</taxon>
        <taxon>Clostridium</taxon>
    </lineage>
</organism>
<dbReference type="GO" id="GO:0045892">
    <property type="term" value="P:negative regulation of DNA-templated transcription"/>
    <property type="evidence" value="ECO:0007669"/>
    <property type="project" value="UniProtKB-ARBA"/>
</dbReference>
<dbReference type="EMBL" id="FOMG01000012">
    <property type="protein sequence ID" value="SFC88974.1"/>
    <property type="molecule type" value="Genomic_DNA"/>
</dbReference>
<evidence type="ECO:0000313" key="2">
    <source>
        <dbReference type="Proteomes" id="UP000199263"/>
    </source>
</evidence>
<dbReference type="InterPro" id="IPR003735">
    <property type="entry name" value="Metal_Tscrpt_repr"/>
</dbReference>
<dbReference type="AlphaFoldDB" id="A0A1I1MU70"/>
<dbReference type="GO" id="GO:0046872">
    <property type="term" value="F:metal ion binding"/>
    <property type="evidence" value="ECO:0007669"/>
    <property type="project" value="InterPro"/>
</dbReference>
<dbReference type="PANTHER" id="PTHR33677">
    <property type="entry name" value="TRANSCRIPTIONAL REPRESSOR FRMR-RELATED"/>
    <property type="match status" value="1"/>
</dbReference>
<dbReference type="PANTHER" id="PTHR33677:SF3">
    <property type="entry name" value="COPPER-SENSING TRANSCRIPTIONAL REPRESSOR RICR"/>
    <property type="match status" value="1"/>
</dbReference>
<dbReference type="Gene3D" id="1.20.58.1000">
    <property type="entry name" value="Metal-sensitive repressor, helix protomer"/>
    <property type="match status" value="1"/>
</dbReference>
<proteinExistence type="predicted"/>
<dbReference type="Pfam" id="PF02583">
    <property type="entry name" value="Trns_repr_metal"/>
    <property type="match status" value="1"/>
</dbReference>